<dbReference type="Proteomes" id="UP000326061">
    <property type="component" value="Chromosome"/>
</dbReference>
<dbReference type="PANTHER" id="PTHR32347">
    <property type="entry name" value="EFFLUX SYSTEM COMPONENT YKNX-RELATED"/>
    <property type="match status" value="1"/>
</dbReference>
<comment type="similarity">
    <text evidence="2">Belongs to the membrane fusion protein (MFP) (TC 8.A.1) family.</text>
</comment>
<dbReference type="PANTHER" id="PTHR32347:SF14">
    <property type="entry name" value="EFFLUX SYSTEM COMPONENT YKNX-RELATED"/>
    <property type="match status" value="1"/>
</dbReference>
<evidence type="ECO:0000313" key="7">
    <source>
        <dbReference type="EMBL" id="QFR42493.1"/>
    </source>
</evidence>
<dbReference type="NCBIfam" id="TIGR01730">
    <property type="entry name" value="RND_mfp"/>
    <property type="match status" value="1"/>
</dbReference>
<evidence type="ECO:0000256" key="3">
    <source>
        <dbReference type="ARBA" id="ARBA00023054"/>
    </source>
</evidence>
<dbReference type="Gene3D" id="2.40.30.170">
    <property type="match status" value="1"/>
</dbReference>
<evidence type="ECO:0000259" key="5">
    <source>
        <dbReference type="Pfam" id="PF25973"/>
    </source>
</evidence>
<name>A0AAJ4A231_9BACT</name>
<accession>A0AAJ4A231</accession>
<dbReference type="EMBL" id="CP041166">
    <property type="protein sequence ID" value="QFR42493.1"/>
    <property type="molecule type" value="Genomic_DNA"/>
</dbReference>
<proteinExistence type="inferred from homology"/>
<feature type="transmembrane region" description="Helical" evidence="4">
    <location>
        <begin position="25"/>
        <end position="45"/>
    </location>
</feature>
<evidence type="ECO:0000256" key="2">
    <source>
        <dbReference type="ARBA" id="ARBA00009477"/>
    </source>
</evidence>
<gene>
    <name evidence="7" type="ORF">FJR47_00595</name>
</gene>
<evidence type="ECO:0000259" key="6">
    <source>
        <dbReference type="Pfam" id="PF25990"/>
    </source>
</evidence>
<dbReference type="Gene3D" id="1.10.287.470">
    <property type="entry name" value="Helix hairpin bin"/>
    <property type="match status" value="1"/>
</dbReference>
<keyword evidence="4" id="KW-0472">Membrane</keyword>
<dbReference type="InterPro" id="IPR058636">
    <property type="entry name" value="Beta-barrel_YknX"/>
</dbReference>
<dbReference type="SUPFAM" id="SSF111369">
    <property type="entry name" value="HlyD-like secretion proteins"/>
    <property type="match status" value="1"/>
</dbReference>
<dbReference type="GO" id="GO:0030313">
    <property type="term" value="C:cell envelope"/>
    <property type="evidence" value="ECO:0007669"/>
    <property type="project" value="UniProtKB-SubCell"/>
</dbReference>
<dbReference type="GO" id="GO:0016020">
    <property type="term" value="C:membrane"/>
    <property type="evidence" value="ECO:0007669"/>
    <property type="project" value="InterPro"/>
</dbReference>
<feature type="domain" description="YknX-like beta-barrel" evidence="6">
    <location>
        <begin position="245"/>
        <end position="320"/>
    </location>
</feature>
<dbReference type="Pfam" id="PF25990">
    <property type="entry name" value="Beta-barrel_YknX"/>
    <property type="match status" value="1"/>
</dbReference>
<dbReference type="Pfam" id="PF25973">
    <property type="entry name" value="BSH_CzcB"/>
    <property type="match status" value="1"/>
</dbReference>
<dbReference type="GO" id="GO:0022857">
    <property type="term" value="F:transmembrane transporter activity"/>
    <property type="evidence" value="ECO:0007669"/>
    <property type="project" value="InterPro"/>
</dbReference>
<keyword evidence="3" id="KW-0175">Coiled coil</keyword>
<dbReference type="AlphaFoldDB" id="A0AAJ4A231"/>
<evidence type="ECO:0000313" key="8">
    <source>
        <dbReference type="Proteomes" id="UP000326061"/>
    </source>
</evidence>
<reference evidence="8" key="1">
    <citation type="submission" date="2019-06" db="EMBL/GenBank/DDBJ databases">
        <title>Sulfurimonas gotlandica sp. nov., a chemoautotrophic and psychrotolerant epsilonproteobacterium isolated from a pelagic redoxcline, and an emended description of the genus Sulfurimonas.</title>
        <authorList>
            <person name="Wang S."/>
            <person name="Jiang L."/>
            <person name="Shao Z."/>
        </authorList>
    </citation>
    <scope>NUCLEOTIDE SEQUENCE [LARGE SCALE GENOMIC DNA]</scope>
    <source>
        <strain evidence="8">1-1N</strain>
    </source>
</reference>
<dbReference type="RefSeq" id="WP_152298564.1">
    <property type="nucleotide sequence ID" value="NZ_CP041166.1"/>
</dbReference>
<dbReference type="KEGG" id="suln:FJR47_00595"/>
<keyword evidence="8" id="KW-1185">Reference proteome</keyword>
<dbReference type="InterPro" id="IPR058647">
    <property type="entry name" value="BSH_CzcB-like"/>
</dbReference>
<dbReference type="InterPro" id="IPR006143">
    <property type="entry name" value="RND_pump_MFP"/>
</dbReference>
<dbReference type="Gene3D" id="2.40.50.100">
    <property type="match status" value="1"/>
</dbReference>
<protein>
    <submittedName>
        <fullName evidence="7">Efflux RND transporter periplasmic adaptor subunit</fullName>
    </submittedName>
</protein>
<organism evidence="7 8">
    <name type="scientific">Sulfurimonas xiamenensis</name>
    <dbReference type="NCBI Taxonomy" id="2590021"/>
    <lineage>
        <taxon>Bacteria</taxon>
        <taxon>Pseudomonadati</taxon>
        <taxon>Campylobacterota</taxon>
        <taxon>Epsilonproteobacteria</taxon>
        <taxon>Campylobacterales</taxon>
        <taxon>Sulfurimonadaceae</taxon>
        <taxon>Sulfurimonas</taxon>
    </lineage>
</organism>
<evidence type="ECO:0000256" key="1">
    <source>
        <dbReference type="ARBA" id="ARBA00004196"/>
    </source>
</evidence>
<dbReference type="InterPro" id="IPR050465">
    <property type="entry name" value="UPF0194_transport"/>
</dbReference>
<keyword evidence="4" id="KW-1133">Transmembrane helix</keyword>
<comment type="subcellular location">
    <subcellularLocation>
        <location evidence="1">Cell envelope</location>
    </subcellularLocation>
</comment>
<keyword evidence="4" id="KW-0812">Transmembrane</keyword>
<evidence type="ECO:0000256" key="4">
    <source>
        <dbReference type="SAM" id="Phobius"/>
    </source>
</evidence>
<sequence>MNPSTDEIEKTLGLTQDSKKSYKKYIWIISFFILLFIGIFFYKFYTDSGNEVVYKSAPVELKTITTTVLATGNLEPTNSVDVGIEVSGTIKEVLVDYNSRVKVGEIMARLDTTKLASAVESSKAALLRYKANAAEAKASLVYAQNEWERVDKMYTATKGNYPSKKEVDEAYASLQKAKAVHDAALAQTRQASAELASNEDDLRKAIVVSPIDGIVLDRKIEPGQTVVASMETPILFTMAKDLTKMKVILSVDEADIGEVKEGQKVEFNVDAYPEKKFHGIITQIRLNSEIINGVVTYNTVVEVDNSDLLLHPGMTVSASITTAILDSVLSVPNAALRFTPAAEQKIGNKSIRSKTQSVWILRQNEPLKVEVKTGKSDGTSTYITDTSLTTNDSVLIGIEKQ</sequence>
<feature type="domain" description="CzcB-like barrel-sandwich hybrid" evidence="5">
    <location>
        <begin position="81"/>
        <end position="229"/>
    </location>
</feature>